<evidence type="ECO:0000313" key="1">
    <source>
        <dbReference type="EMBL" id="KAL3513310.1"/>
    </source>
</evidence>
<protein>
    <submittedName>
        <fullName evidence="1">Uncharacterized protein</fullName>
    </submittedName>
</protein>
<sequence length="72" mass="7645">MAGQYRAMLDQQLFALAPQLMELDSWSLACNSGSTTRTSSIASAGGGITATPFPEGLPLQLLLFEFVIAPQL</sequence>
<organism evidence="1 2">
    <name type="scientific">Cinchona calisaya</name>
    <dbReference type="NCBI Taxonomy" id="153742"/>
    <lineage>
        <taxon>Eukaryota</taxon>
        <taxon>Viridiplantae</taxon>
        <taxon>Streptophyta</taxon>
        <taxon>Embryophyta</taxon>
        <taxon>Tracheophyta</taxon>
        <taxon>Spermatophyta</taxon>
        <taxon>Magnoliopsida</taxon>
        <taxon>eudicotyledons</taxon>
        <taxon>Gunneridae</taxon>
        <taxon>Pentapetalae</taxon>
        <taxon>asterids</taxon>
        <taxon>lamiids</taxon>
        <taxon>Gentianales</taxon>
        <taxon>Rubiaceae</taxon>
        <taxon>Cinchonoideae</taxon>
        <taxon>Cinchoneae</taxon>
        <taxon>Cinchona</taxon>
    </lineage>
</organism>
<evidence type="ECO:0000313" key="2">
    <source>
        <dbReference type="Proteomes" id="UP001630127"/>
    </source>
</evidence>
<dbReference type="EMBL" id="JBJUIK010000011">
    <property type="protein sequence ID" value="KAL3513310.1"/>
    <property type="molecule type" value="Genomic_DNA"/>
</dbReference>
<reference evidence="1 2" key="1">
    <citation type="submission" date="2024-11" db="EMBL/GenBank/DDBJ databases">
        <title>A near-complete genome assembly of Cinchona calisaya.</title>
        <authorList>
            <person name="Lian D.C."/>
            <person name="Zhao X.W."/>
            <person name="Wei L."/>
        </authorList>
    </citation>
    <scope>NUCLEOTIDE SEQUENCE [LARGE SCALE GENOMIC DNA]</scope>
    <source>
        <tissue evidence="1">Nenye</tissue>
    </source>
</reference>
<name>A0ABD2Z4Q1_9GENT</name>
<accession>A0ABD2Z4Q1</accession>
<keyword evidence="2" id="KW-1185">Reference proteome</keyword>
<dbReference type="AlphaFoldDB" id="A0ABD2Z4Q1"/>
<comment type="caution">
    <text evidence="1">The sequence shown here is derived from an EMBL/GenBank/DDBJ whole genome shotgun (WGS) entry which is preliminary data.</text>
</comment>
<gene>
    <name evidence="1" type="ORF">ACH5RR_026027</name>
</gene>
<proteinExistence type="predicted"/>
<dbReference type="Proteomes" id="UP001630127">
    <property type="component" value="Unassembled WGS sequence"/>
</dbReference>